<proteinExistence type="predicted"/>
<reference evidence="7 8" key="1">
    <citation type="submission" date="2016-07" db="EMBL/GenBank/DDBJ databases">
        <title>Pervasive Adenine N6-methylation of Active Genes in Fungi.</title>
        <authorList>
            <consortium name="DOE Joint Genome Institute"/>
            <person name="Mondo S.J."/>
            <person name="Dannebaum R.O."/>
            <person name="Kuo R.C."/>
            <person name="Labutti K."/>
            <person name="Haridas S."/>
            <person name="Kuo A."/>
            <person name="Salamov A."/>
            <person name="Ahrendt S.R."/>
            <person name="Lipzen A."/>
            <person name="Sullivan W."/>
            <person name="Andreopoulos W.B."/>
            <person name="Clum A."/>
            <person name="Lindquist E."/>
            <person name="Daum C."/>
            <person name="Ramamoorthy G.K."/>
            <person name="Gryganskyi A."/>
            <person name="Culley D."/>
            <person name="Magnuson J.K."/>
            <person name="James T.Y."/>
            <person name="O'Malley M.A."/>
            <person name="Stajich J.E."/>
            <person name="Spatafora J.W."/>
            <person name="Visel A."/>
            <person name="Grigoriev I.V."/>
        </authorList>
    </citation>
    <scope>NUCLEOTIDE SEQUENCE [LARGE SCALE GENOMIC DNA]</scope>
    <source>
        <strain evidence="7 8">68-887.2</strain>
    </source>
</reference>
<evidence type="ECO:0000313" key="8">
    <source>
        <dbReference type="Proteomes" id="UP000193986"/>
    </source>
</evidence>
<feature type="transmembrane region" description="Helical" evidence="2">
    <location>
        <begin position="622"/>
        <end position="640"/>
    </location>
</feature>
<feature type="domain" description="CWH43-like N-terminal" evidence="3">
    <location>
        <begin position="10"/>
        <end position="274"/>
    </location>
</feature>
<dbReference type="FunCoup" id="A0A1Y2BM05">
    <property type="interactions" value="139"/>
</dbReference>
<feature type="compositionally biased region" description="Polar residues" evidence="1">
    <location>
        <begin position="110"/>
        <end position="119"/>
    </location>
</feature>
<evidence type="ECO:0000259" key="5">
    <source>
        <dbReference type="Pfam" id="PF23022"/>
    </source>
</evidence>
<name>A0A1Y2BM05_9TREE</name>
<dbReference type="InParanoid" id="A0A1Y2BM05"/>
<feature type="transmembrane region" description="Helical" evidence="2">
    <location>
        <begin position="71"/>
        <end position="92"/>
    </location>
</feature>
<feature type="transmembrane region" description="Helical" evidence="2">
    <location>
        <begin position="218"/>
        <end position="236"/>
    </location>
</feature>
<evidence type="ECO:0000259" key="6">
    <source>
        <dbReference type="Pfam" id="PF23226"/>
    </source>
</evidence>
<dbReference type="InterPro" id="IPR019402">
    <property type="entry name" value="CWH43_N"/>
</dbReference>
<dbReference type="Pfam" id="PF23022">
    <property type="entry name" value="6TM_1st_PGAP2IP"/>
    <property type="match status" value="1"/>
</dbReference>
<evidence type="ECO:0000259" key="3">
    <source>
        <dbReference type="Pfam" id="PF10277"/>
    </source>
</evidence>
<dbReference type="GO" id="GO:0016020">
    <property type="term" value="C:membrane"/>
    <property type="evidence" value="ECO:0007669"/>
    <property type="project" value="GOC"/>
</dbReference>
<feature type="transmembrane region" description="Helical" evidence="2">
    <location>
        <begin position="341"/>
        <end position="361"/>
    </location>
</feature>
<dbReference type="EMBL" id="MCFC01000001">
    <property type="protein sequence ID" value="ORY35803.1"/>
    <property type="molecule type" value="Genomic_DNA"/>
</dbReference>
<feature type="transmembrane region" description="Helical" evidence="2">
    <location>
        <begin position="728"/>
        <end position="746"/>
    </location>
</feature>
<feature type="transmembrane region" description="Helical" evidence="2">
    <location>
        <begin position="652"/>
        <end position="675"/>
    </location>
</feature>
<dbReference type="AlphaFoldDB" id="A0A1Y2BM05"/>
<feature type="transmembrane region" description="Helical" evidence="2">
    <location>
        <begin position="535"/>
        <end position="555"/>
    </location>
</feature>
<dbReference type="InterPro" id="IPR053911">
    <property type="entry name" value="PGAP2IP_TM_2nd"/>
</dbReference>
<dbReference type="InterPro" id="IPR053912">
    <property type="entry name" value="PGAP2IP_TM_1nd"/>
</dbReference>
<keyword evidence="2" id="KW-0812">Transmembrane</keyword>
<evidence type="ECO:0000256" key="1">
    <source>
        <dbReference type="SAM" id="MobiDB-lite"/>
    </source>
</evidence>
<protein>
    <submittedName>
        <fullName evidence="7">Frag1/DRAM/Sfk1 family-domain-containing protein</fullName>
    </submittedName>
</protein>
<dbReference type="Gene3D" id="3.60.10.10">
    <property type="entry name" value="Endonuclease/exonuclease/phosphatase"/>
    <property type="match status" value="1"/>
</dbReference>
<feature type="transmembrane region" description="Helical" evidence="2">
    <location>
        <begin position="575"/>
        <end position="593"/>
    </location>
</feature>
<keyword evidence="2" id="KW-1133">Transmembrane helix</keyword>
<feature type="domain" description="PGAP2IP second transmembrane" evidence="4">
    <location>
        <begin position="538"/>
        <end position="699"/>
    </location>
</feature>
<keyword evidence="8" id="KW-1185">Reference proteome</keyword>
<feature type="transmembrane region" description="Helical" evidence="2">
    <location>
        <begin position="188"/>
        <end position="206"/>
    </location>
</feature>
<dbReference type="Pfam" id="PF23021">
    <property type="entry name" value="6TM_2nd_PGAP2IP"/>
    <property type="match status" value="1"/>
</dbReference>
<feature type="transmembrane region" description="Helical" evidence="2">
    <location>
        <begin position="373"/>
        <end position="393"/>
    </location>
</feature>
<dbReference type="Pfam" id="PF10277">
    <property type="entry name" value="Frag1"/>
    <property type="match status" value="1"/>
</dbReference>
<dbReference type="InterPro" id="IPR036691">
    <property type="entry name" value="Endo/exonu/phosph_ase_sf"/>
</dbReference>
<dbReference type="InterPro" id="IPR057315">
    <property type="entry name" value="Exo_endo_phos_PGAP2IP_C"/>
</dbReference>
<dbReference type="PANTHER" id="PTHR14859:SF1">
    <property type="entry name" value="PGAP2-INTERACTING PROTEIN"/>
    <property type="match status" value="1"/>
</dbReference>
<dbReference type="SUPFAM" id="SSF56219">
    <property type="entry name" value="DNase I-like"/>
    <property type="match status" value="1"/>
</dbReference>
<keyword evidence="2" id="KW-0472">Membrane</keyword>
<feature type="domain" description="PGAP2IP first transmembrane" evidence="5">
    <location>
        <begin position="346"/>
        <end position="501"/>
    </location>
</feature>
<dbReference type="GO" id="GO:0031505">
    <property type="term" value="P:fungal-type cell wall organization"/>
    <property type="evidence" value="ECO:0007669"/>
    <property type="project" value="TreeGrafter"/>
</dbReference>
<sequence length="1059" mass="118417">MTTTLLAFPAIWVPRAHTTIAALAFTVALLMGWMSGLWAELCQNSVAGWPVEWFPSVSATIGDHAPPRAPFQIFIALCATPRFLLLLVQWLVHRYPPSSSRSSMKAPYDTNGSSTSVETASIRERLKTRTDAGRVREMVEDVEAEVDNVLGHGGGTADLELFVGVARTFCCGGWVYITSRDHHDLHDLFMIVYLVLTLPWMLLSTQNSTTPQARSRRQIVFAGFLLTIPPLIWLYYRHSVLRIPGAYTYYSFFEWSLVFWDVAFDAIATQELSHLKIAVIDVSSHAKTHGDLGLEQNAFLPALPKRKTNVETEIDWTSNATTVGDNVKVPSWPVWAWLSDVYFATCFWTVFTSLGFQLFYWSVWKLALAGSELALLANLSAFTLSSPTALSYVTSRRGMLIHRTIMVLAGMASYCIPSVAARLIGVSIGTWVGWLSLYGNWSRLKGSQEMIAESKIWMTGLVITLVIKYMSASMNPLWVISNEATGGWNKTGLFLAGLSLLEYTYRPLDLFPSAPILVLDKKTDKPRVVVSPTRWQVRLIALGLGCLIHLLQTLVTDAGTIIAWTWTGYPIKGPTLHPFAGVVIATASLGLLIPVHSANISWSAIGCLGAATLYCFPDWLGFLGGLVVIAYLTSIVPLYLRAASSCPPSKVFGQALLFNIILDVLSVITAAYAFVPFGWLLRERTDAILAITMGCVVLGERTIKGIALPGEEHMTERAKSRTERTKRWTVIAAAVLSVTGIGYGYGKMPTEKPVPYYPDHRIFSGGIWAVHFGVDEAGRDSQRRMLDLIRDMQVDVVGLLETDLHRFVYGNRDLTRLISEELGYYVDLGPGPNKHTWGAALLSKFPIINSTHHLLPSPVGELAPAIHATLDVHGERVDVFVSHNGQEEDLLDRTLQTTEIARLLNSTYPTPSVFLGYLVTHAGDQRPWPYQILHEDGRMYDIEIEDRWRWCEYIAFRGLWRIGFARIFESDITDTELQVGKFMLPLPGESVVYQSNQEMYWHIGEKDVPEPWRMPGLFRGEGTRGHVYRIWDGPLYYLPPIHSKLRRYGWDWSTSLDAA</sequence>
<dbReference type="OrthoDB" id="68581at2759"/>
<dbReference type="FunFam" id="3.60.10.10:FF:000100">
    <property type="entry name" value="Unplaced genomic scaffold supercont2.12, whole genome shotgun sequence"/>
    <property type="match status" value="1"/>
</dbReference>
<dbReference type="Proteomes" id="UP000193986">
    <property type="component" value="Unassembled WGS sequence"/>
</dbReference>
<dbReference type="GO" id="GO:0005783">
    <property type="term" value="C:endoplasmic reticulum"/>
    <property type="evidence" value="ECO:0007669"/>
    <property type="project" value="TreeGrafter"/>
</dbReference>
<feature type="transmembrane region" description="Helical" evidence="2">
    <location>
        <begin position="405"/>
        <end position="434"/>
    </location>
</feature>
<comment type="caution">
    <text evidence="7">The sequence shown here is derived from an EMBL/GenBank/DDBJ whole genome shotgun (WGS) entry which is preliminary data.</text>
</comment>
<evidence type="ECO:0000313" key="7">
    <source>
        <dbReference type="EMBL" id="ORY35803.1"/>
    </source>
</evidence>
<dbReference type="Pfam" id="PF23226">
    <property type="entry name" value="Exo_endo_phos_PGAP2IP"/>
    <property type="match status" value="1"/>
</dbReference>
<feature type="transmembrane region" description="Helical" evidence="2">
    <location>
        <begin position="20"/>
        <end position="39"/>
    </location>
</feature>
<gene>
    <name evidence="7" type="ORF">BCR39DRAFT_512267</name>
</gene>
<dbReference type="PANTHER" id="PTHR14859">
    <property type="entry name" value="CALCOFLUOR WHITE HYPERSENSITIVE PROTEIN PRECURSOR"/>
    <property type="match status" value="1"/>
</dbReference>
<organism evidence="7 8">
    <name type="scientific">Naematelia encephala</name>
    <dbReference type="NCBI Taxonomy" id="71784"/>
    <lineage>
        <taxon>Eukaryota</taxon>
        <taxon>Fungi</taxon>
        <taxon>Dikarya</taxon>
        <taxon>Basidiomycota</taxon>
        <taxon>Agaricomycotina</taxon>
        <taxon>Tremellomycetes</taxon>
        <taxon>Tremellales</taxon>
        <taxon>Naemateliaceae</taxon>
        <taxon>Naematelia</taxon>
    </lineage>
</organism>
<feature type="region of interest" description="Disordered" evidence="1">
    <location>
        <begin position="97"/>
        <end position="122"/>
    </location>
</feature>
<evidence type="ECO:0000259" key="4">
    <source>
        <dbReference type="Pfam" id="PF23021"/>
    </source>
</evidence>
<feature type="domain" description="PGAP2IP C-terminal nuclease-like" evidence="6">
    <location>
        <begin position="761"/>
        <end position="998"/>
    </location>
</feature>
<dbReference type="InterPro" id="IPR051916">
    <property type="entry name" value="GPI-anchor_lipid_remodeler"/>
</dbReference>
<evidence type="ECO:0000256" key="2">
    <source>
        <dbReference type="SAM" id="Phobius"/>
    </source>
</evidence>
<accession>A0A1Y2BM05</accession>
<feature type="transmembrane region" description="Helical" evidence="2">
    <location>
        <begin position="454"/>
        <end position="471"/>
    </location>
</feature>
<dbReference type="GO" id="GO:0006506">
    <property type="term" value="P:GPI anchor biosynthetic process"/>
    <property type="evidence" value="ECO:0007669"/>
    <property type="project" value="TreeGrafter"/>
</dbReference>
<dbReference type="STRING" id="71784.A0A1Y2BM05"/>